<dbReference type="Proteomes" id="UP001501867">
    <property type="component" value="Unassembled WGS sequence"/>
</dbReference>
<protein>
    <submittedName>
        <fullName evidence="1">Uncharacterized protein</fullName>
    </submittedName>
</protein>
<evidence type="ECO:0000313" key="1">
    <source>
        <dbReference type="EMBL" id="GAA0309299.1"/>
    </source>
</evidence>
<proteinExistence type="predicted"/>
<organism evidence="1 2">
    <name type="scientific">Streptomyces polychromogenes</name>
    <dbReference type="NCBI Taxonomy" id="67342"/>
    <lineage>
        <taxon>Bacteria</taxon>
        <taxon>Bacillati</taxon>
        <taxon>Actinomycetota</taxon>
        <taxon>Actinomycetes</taxon>
        <taxon>Kitasatosporales</taxon>
        <taxon>Streptomycetaceae</taxon>
        <taxon>Streptomyces</taxon>
    </lineage>
</organism>
<comment type="caution">
    <text evidence="1">The sequence shown here is derived from an EMBL/GenBank/DDBJ whole genome shotgun (WGS) entry which is preliminary data.</text>
</comment>
<keyword evidence="2" id="KW-1185">Reference proteome</keyword>
<name>A0ABP3FAW4_9ACTN</name>
<dbReference type="NCBIfam" id="NF040488">
    <property type="entry name" value="SCO5389_fam"/>
    <property type="match status" value="1"/>
</dbReference>
<dbReference type="EMBL" id="BAAABV010000023">
    <property type="protein sequence ID" value="GAA0309299.1"/>
    <property type="molecule type" value="Genomic_DNA"/>
</dbReference>
<reference evidence="2" key="1">
    <citation type="journal article" date="2019" name="Int. J. Syst. Evol. Microbiol.">
        <title>The Global Catalogue of Microorganisms (GCM) 10K type strain sequencing project: providing services to taxonomists for standard genome sequencing and annotation.</title>
        <authorList>
            <consortium name="The Broad Institute Genomics Platform"/>
            <consortium name="The Broad Institute Genome Sequencing Center for Infectious Disease"/>
            <person name="Wu L."/>
            <person name="Ma J."/>
        </authorList>
    </citation>
    <scope>NUCLEOTIDE SEQUENCE [LARGE SCALE GENOMIC DNA]</scope>
    <source>
        <strain evidence="2">JCM 4505</strain>
    </source>
</reference>
<gene>
    <name evidence="1" type="ORF">GCM10010302_55050</name>
</gene>
<dbReference type="Pfam" id="PF20704">
    <property type="entry name" value="KH_NucS_shadow"/>
    <property type="match status" value="1"/>
</dbReference>
<sequence>MRILLVRHPVGAYRGEREVAERAHCVAASFPARRTPATQNAGVTRGEPMSLDVSPALLEQAERGEVDEAAFVDCVRTSLPYAWEMISSLTAQLEVEGGEFADNQTPPPDEQARGQLLRALASDAIRGALQRHFGVRLAFQNCHRVAVFPLDPSVDDRLAKFTSIRGQLLNQSPELRDC</sequence>
<accession>A0ABP3FAW4</accession>
<evidence type="ECO:0000313" key="2">
    <source>
        <dbReference type="Proteomes" id="UP001501867"/>
    </source>
</evidence>